<gene>
    <name evidence="1" type="ORF">HPB50_004337</name>
</gene>
<accession>A0ACB7SMI7</accession>
<dbReference type="EMBL" id="CM023483">
    <property type="protein sequence ID" value="KAH6935181.1"/>
    <property type="molecule type" value="Genomic_DNA"/>
</dbReference>
<organism evidence="1 2">
    <name type="scientific">Hyalomma asiaticum</name>
    <name type="common">Tick</name>
    <dbReference type="NCBI Taxonomy" id="266040"/>
    <lineage>
        <taxon>Eukaryota</taxon>
        <taxon>Metazoa</taxon>
        <taxon>Ecdysozoa</taxon>
        <taxon>Arthropoda</taxon>
        <taxon>Chelicerata</taxon>
        <taxon>Arachnida</taxon>
        <taxon>Acari</taxon>
        <taxon>Parasitiformes</taxon>
        <taxon>Ixodida</taxon>
        <taxon>Ixodoidea</taxon>
        <taxon>Ixodidae</taxon>
        <taxon>Hyalomminae</taxon>
        <taxon>Hyalomma</taxon>
    </lineage>
</organism>
<evidence type="ECO:0000313" key="1">
    <source>
        <dbReference type="EMBL" id="KAH6935181.1"/>
    </source>
</evidence>
<evidence type="ECO:0000313" key="2">
    <source>
        <dbReference type="Proteomes" id="UP000821845"/>
    </source>
</evidence>
<dbReference type="Proteomes" id="UP000821845">
    <property type="component" value="Chromosome 3"/>
</dbReference>
<proteinExistence type="predicted"/>
<sequence length="270" mass="29677">MDVGLIEKDSRETQEKRVVDDALVSLITESVTALLSGKREELATKKKTIQEIRGSPSTTKQTEKGISSEELVLSEVAECLFYHVVRGCGGTSRNVAVNVDSAISDGESAALCCGKYAVSLCNSGTVARTGKWDERQAAPTEGIEAAAKGRRGGERSRLHVHQQRVGCTTGYRSSKKRHALFGVPKDESLSAQWRRATPRSELLHEYYAVHELHFDERYISPHIEHTVDGEIVHMQRGRPVLLTGAVKALNEERSSSGEEEAPEAQARHQS</sequence>
<reference evidence="1" key="1">
    <citation type="submission" date="2020-05" db="EMBL/GenBank/DDBJ databases">
        <title>Large-scale comparative analyses of tick genomes elucidate their genetic diversity and vector capacities.</title>
        <authorList>
            <person name="Jia N."/>
            <person name="Wang J."/>
            <person name="Shi W."/>
            <person name="Du L."/>
            <person name="Sun Y."/>
            <person name="Zhan W."/>
            <person name="Jiang J."/>
            <person name="Wang Q."/>
            <person name="Zhang B."/>
            <person name="Ji P."/>
            <person name="Sakyi L.B."/>
            <person name="Cui X."/>
            <person name="Yuan T."/>
            <person name="Jiang B."/>
            <person name="Yang W."/>
            <person name="Lam T.T.-Y."/>
            <person name="Chang Q."/>
            <person name="Ding S."/>
            <person name="Wang X."/>
            <person name="Zhu J."/>
            <person name="Ruan X."/>
            <person name="Zhao L."/>
            <person name="Wei J."/>
            <person name="Que T."/>
            <person name="Du C."/>
            <person name="Cheng J."/>
            <person name="Dai P."/>
            <person name="Han X."/>
            <person name="Huang E."/>
            <person name="Gao Y."/>
            <person name="Liu J."/>
            <person name="Shao H."/>
            <person name="Ye R."/>
            <person name="Li L."/>
            <person name="Wei W."/>
            <person name="Wang X."/>
            <person name="Wang C."/>
            <person name="Yang T."/>
            <person name="Huo Q."/>
            <person name="Li W."/>
            <person name="Guo W."/>
            <person name="Chen H."/>
            <person name="Zhou L."/>
            <person name="Ni X."/>
            <person name="Tian J."/>
            <person name="Zhou Y."/>
            <person name="Sheng Y."/>
            <person name="Liu T."/>
            <person name="Pan Y."/>
            <person name="Xia L."/>
            <person name="Li J."/>
            <person name="Zhao F."/>
            <person name="Cao W."/>
        </authorList>
    </citation>
    <scope>NUCLEOTIDE SEQUENCE</scope>
    <source>
        <strain evidence="1">Hyas-2018</strain>
    </source>
</reference>
<comment type="caution">
    <text evidence="1">The sequence shown here is derived from an EMBL/GenBank/DDBJ whole genome shotgun (WGS) entry which is preliminary data.</text>
</comment>
<protein>
    <submittedName>
        <fullName evidence="1">Uncharacterized protein</fullName>
    </submittedName>
</protein>
<keyword evidence="2" id="KW-1185">Reference proteome</keyword>
<name>A0ACB7SMI7_HYAAI</name>